<feature type="domain" description="Band 7" evidence="6">
    <location>
        <begin position="38"/>
        <end position="231"/>
    </location>
</feature>
<reference evidence="7" key="1">
    <citation type="submission" date="2021-01" db="EMBL/GenBank/DDBJ databases">
        <title>Description of Breznakiella homolactica.</title>
        <authorList>
            <person name="Song Y."/>
            <person name="Brune A."/>
        </authorList>
    </citation>
    <scope>NUCLEOTIDE SEQUENCE</scope>
    <source>
        <strain evidence="7">RmG30</strain>
    </source>
</reference>
<evidence type="ECO:0000313" key="7">
    <source>
        <dbReference type="EMBL" id="QQO11192.1"/>
    </source>
</evidence>
<keyword evidence="5" id="KW-1133">Transmembrane helix</keyword>
<sequence>MNTVNILHGVVYGGLGLVAFLLLIGILKSTIRVSLPDRIMVVTGRKTKRHGREFGFSVNRGRTVVVPYFQSVGFLDLDVFPINVRVEGVNSANGITVGADATACVCIDDDDEAMLYSAVERLMGKDIQQIHDQIQQTLVGNFRGALNKATPLQAIGMEDVGESGDDDSMGERAQFRAELLADINSDLRSFGMKVVSVSLQKIWDTSNYIANLAQKTLAEKRRQVEIEESRLRAIADQAESDARKRIEVARNKADEAIIAVRQELEVYRRESSGLISEAAFKADQAIAESGNSGEASVQAMLVELQKLKNLTAVTLEAGAREEEARILAEGERKAAEIQLSARNEILKAKTELLSRYGDEGASIMFLQQKLPLLFEKYMAATDAASVDSYIVMDSEEGFSGAVNRGPRSFADFLKIFADAFGIDVRSLAMPRSEGGSK</sequence>
<dbReference type="GO" id="GO:0072659">
    <property type="term" value="P:protein localization to plasma membrane"/>
    <property type="evidence" value="ECO:0007669"/>
    <property type="project" value="TreeGrafter"/>
</dbReference>
<keyword evidence="8" id="KW-1185">Reference proteome</keyword>
<dbReference type="PANTHER" id="PTHR13806">
    <property type="entry name" value="FLOTILLIN-RELATED"/>
    <property type="match status" value="1"/>
</dbReference>
<dbReference type="InterPro" id="IPR027705">
    <property type="entry name" value="Flotillin_fam"/>
</dbReference>
<dbReference type="GO" id="GO:0005886">
    <property type="term" value="C:plasma membrane"/>
    <property type="evidence" value="ECO:0007669"/>
    <property type="project" value="TreeGrafter"/>
</dbReference>
<gene>
    <name evidence="7" type="ORF">JFL75_09865</name>
</gene>
<dbReference type="InterPro" id="IPR001107">
    <property type="entry name" value="Band_7"/>
</dbReference>
<keyword evidence="5" id="KW-0812">Transmembrane</keyword>
<dbReference type="CDD" id="cd03399">
    <property type="entry name" value="SPFH_flotillin"/>
    <property type="match status" value="1"/>
</dbReference>
<dbReference type="AlphaFoldDB" id="A0A7T8BC37"/>
<evidence type="ECO:0000256" key="1">
    <source>
        <dbReference type="ARBA" id="ARBA00004167"/>
    </source>
</evidence>
<evidence type="ECO:0000256" key="4">
    <source>
        <dbReference type="SAM" id="Coils"/>
    </source>
</evidence>
<dbReference type="KEGG" id="bhc:JFL75_09865"/>
<evidence type="ECO:0000313" key="8">
    <source>
        <dbReference type="Proteomes" id="UP000595917"/>
    </source>
</evidence>
<evidence type="ECO:0000259" key="6">
    <source>
        <dbReference type="Pfam" id="PF01145"/>
    </source>
</evidence>
<name>A0A7T8BC37_9SPIR</name>
<dbReference type="PANTHER" id="PTHR13806:SF46">
    <property type="entry name" value="FLOTILLIN-1-RELATED"/>
    <property type="match status" value="1"/>
</dbReference>
<dbReference type="RefSeq" id="WP_215628501.1">
    <property type="nucleotide sequence ID" value="NZ_CP067089.2"/>
</dbReference>
<organism evidence="7 8">
    <name type="scientific">Breznakiella homolactica</name>
    <dbReference type="NCBI Taxonomy" id="2798577"/>
    <lineage>
        <taxon>Bacteria</taxon>
        <taxon>Pseudomonadati</taxon>
        <taxon>Spirochaetota</taxon>
        <taxon>Spirochaetia</taxon>
        <taxon>Spirochaetales</taxon>
        <taxon>Breznakiellaceae</taxon>
        <taxon>Breznakiella</taxon>
    </lineage>
</organism>
<feature type="coiled-coil region" evidence="4">
    <location>
        <begin position="210"/>
        <end position="270"/>
    </location>
</feature>
<dbReference type="SUPFAM" id="SSF117892">
    <property type="entry name" value="Band 7/SPFH domain"/>
    <property type="match status" value="1"/>
</dbReference>
<evidence type="ECO:0000256" key="5">
    <source>
        <dbReference type="SAM" id="Phobius"/>
    </source>
</evidence>
<dbReference type="GO" id="GO:0002020">
    <property type="term" value="F:protease binding"/>
    <property type="evidence" value="ECO:0007669"/>
    <property type="project" value="TreeGrafter"/>
</dbReference>
<keyword evidence="4" id="KW-0175">Coiled coil</keyword>
<dbReference type="InterPro" id="IPR036013">
    <property type="entry name" value="Band_7/SPFH_dom_sf"/>
</dbReference>
<comment type="subcellular location">
    <subcellularLocation>
        <location evidence="1">Membrane</location>
        <topology evidence="1">Single-pass membrane protein</topology>
    </subcellularLocation>
</comment>
<comment type="similarity">
    <text evidence="2">Belongs to the band 7/mec-2 family. Flotillin subfamily.</text>
</comment>
<dbReference type="Pfam" id="PF01145">
    <property type="entry name" value="Band_7"/>
    <property type="match status" value="1"/>
</dbReference>
<dbReference type="EMBL" id="CP067089">
    <property type="protein sequence ID" value="QQO11192.1"/>
    <property type="molecule type" value="Genomic_DNA"/>
</dbReference>
<dbReference type="Proteomes" id="UP000595917">
    <property type="component" value="Chromosome"/>
</dbReference>
<feature type="transmembrane region" description="Helical" evidence="5">
    <location>
        <begin position="6"/>
        <end position="27"/>
    </location>
</feature>
<evidence type="ECO:0000256" key="2">
    <source>
        <dbReference type="ARBA" id="ARBA00007161"/>
    </source>
</evidence>
<keyword evidence="3 5" id="KW-0472">Membrane</keyword>
<protein>
    <recommendedName>
        <fullName evidence="6">Band 7 domain-containing protein</fullName>
    </recommendedName>
</protein>
<proteinExistence type="inferred from homology"/>
<accession>A0A7T8BC37</accession>
<evidence type="ECO:0000256" key="3">
    <source>
        <dbReference type="ARBA" id="ARBA00023136"/>
    </source>
</evidence>
<dbReference type="Gene3D" id="3.30.479.30">
    <property type="entry name" value="Band 7 domain"/>
    <property type="match status" value="1"/>
</dbReference>